<keyword evidence="3 8" id="KW-0479">Metal-binding</keyword>
<keyword evidence="4 8" id="KW-0547">Nucleotide-binding</keyword>
<dbReference type="GO" id="GO:0006269">
    <property type="term" value="P:DNA replication, synthesis of primer"/>
    <property type="evidence" value="ECO:0007669"/>
    <property type="project" value="UniProtKB-KW"/>
</dbReference>
<dbReference type="InterPro" id="IPR005259">
    <property type="entry name" value="PriA"/>
</dbReference>
<feature type="binding site" evidence="8">
    <location>
        <position position="441"/>
    </location>
    <ligand>
        <name>Zn(2+)</name>
        <dbReference type="ChEBI" id="CHEBI:29105"/>
        <label>2</label>
    </ligand>
</feature>
<dbReference type="EMBL" id="BMNA01000004">
    <property type="protein sequence ID" value="GGM01245.1"/>
    <property type="molecule type" value="Genomic_DNA"/>
</dbReference>
<dbReference type="InterPro" id="IPR042115">
    <property type="entry name" value="PriA_3primeBD_sf"/>
</dbReference>
<evidence type="ECO:0000256" key="3">
    <source>
        <dbReference type="ARBA" id="ARBA00022723"/>
    </source>
</evidence>
<gene>
    <name evidence="8 11" type="primary">priA</name>
    <name evidence="11" type="ORF">GCM10011594_21660</name>
</gene>
<evidence type="ECO:0000313" key="12">
    <source>
        <dbReference type="Proteomes" id="UP000655208"/>
    </source>
</evidence>
<evidence type="ECO:0000256" key="5">
    <source>
        <dbReference type="ARBA" id="ARBA00022833"/>
    </source>
</evidence>
<feature type="binding site" evidence="8">
    <location>
        <position position="435"/>
    </location>
    <ligand>
        <name>Zn(2+)</name>
        <dbReference type="ChEBI" id="CHEBI:29105"/>
        <label>1</label>
    </ligand>
</feature>
<dbReference type="RefSeq" id="WP_229674286.1">
    <property type="nucleotide sequence ID" value="NZ_BMNA01000004.1"/>
</dbReference>
<dbReference type="InterPro" id="IPR027417">
    <property type="entry name" value="P-loop_NTPase"/>
</dbReference>
<sequence>MTVARSTAAPAAPGAAAAAGVPAASVQAAATPTRRAATGRRTPPAAREAAATLPVARVAVDVSLSHLDRPFDYLVDRDQDLDAVPGARVRVRFAGRLVDGFLLDRSDRSDHAGRLGFLERVVSAESVLAPEIRTLARAVADRYAGTLADVLRLAVPPRHARVESARPGPDPDTSDAAAPTADREPGGWARYAAGPAFLASVRVGRPARAVWQALPGEDWAARFADAAAAAHAAGRGALLLVPDATDLELLGTALAERLPAGSHTSLSADLGPPERYRRFLAVRRGAVRVVAGTRAAAFAPVADLGLVALFDDGDDLYAEPRAPYPHAREVLMLRSSLQRVPLLLGGWARTAEAALLVRSGWAREVVAPRAVLREAAPRIEAAGDRYAAGAESAAARARLSPAAFDAARRAFDAGAPALVQVPRQGYLPGLACARCLRPSRCRRCHGPLAVSGRDRPPSCRWCGVSDAHVVCGACGGDRLRTTTVGARRTAEELGRAFPGVPVLTSSGDEERPVVPDGPALVVATPGTEPAAPAGYGAALLLDGGLLLGRPDLRAAEEALRRWMGAAALVRPAAAGGRVVVGADTSLPAVQALIRWDPAGHADAELDARAELGFPPAVAMASVEGPESAVQAAAHELLELAARAAARPPELLGPVPLADLPGRVRGTPEPSAARLLVRVPQADRKGLTAALAALAADRSARRDAVALRVQVDPDALF</sequence>
<dbReference type="Gene3D" id="3.40.1440.60">
    <property type="entry name" value="PriA, 3(prime) DNA-binding domain"/>
    <property type="match status" value="1"/>
</dbReference>
<dbReference type="GO" id="GO:0006310">
    <property type="term" value="P:DNA recombination"/>
    <property type="evidence" value="ECO:0007669"/>
    <property type="project" value="InterPro"/>
</dbReference>
<keyword evidence="7 8" id="KW-0238">DNA-binding</keyword>
<accession>A0A917WG68</accession>
<evidence type="ECO:0000256" key="2">
    <source>
        <dbReference type="ARBA" id="ARBA00022705"/>
    </source>
</evidence>
<feature type="binding site" evidence="8">
    <location>
        <position position="462"/>
    </location>
    <ligand>
        <name>Zn(2+)</name>
        <dbReference type="ChEBI" id="CHEBI:29105"/>
        <label>2</label>
    </ligand>
</feature>
<dbReference type="GO" id="GO:1990077">
    <property type="term" value="C:primosome complex"/>
    <property type="evidence" value="ECO:0007669"/>
    <property type="project" value="UniProtKB-UniRule"/>
</dbReference>
<dbReference type="GO" id="GO:0005524">
    <property type="term" value="F:ATP binding"/>
    <property type="evidence" value="ECO:0007669"/>
    <property type="project" value="UniProtKB-UniRule"/>
</dbReference>
<feature type="binding site" evidence="8">
    <location>
        <position position="432"/>
    </location>
    <ligand>
        <name>Zn(2+)</name>
        <dbReference type="ChEBI" id="CHEBI:29105"/>
        <label>1</label>
    </ligand>
</feature>
<dbReference type="PANTHER" id="PTHR30580:SF0">
    <property type="entry name" value="PRIMOSOMAL PROTEIN N"/>
    <property type="match status" value="1"/>
</dbReference>
<evidence type="ECO:0000256" key="9">
    <source>
        <dbReference type="SAM" id="MobiDB-lite"/>
    </source>
</evidence>
<reference evidence="11" key="2">
    <citation type="submission" date="2020-09" db="EMBL/GenBank/DDBJ databases">
        <authorList>
            <person name="Sun Q."/>
            <person name="Zhou Y."/>
        </authorList>
    </citation>
    <scope>NUCLEOTIDE SEQUENCE</scope>
    <source>
        <strain evidence="11">CGMCC 4.7308</strain>
    </source>
</reference>
<dbReference type="InterPro" id="IPR041222">
    <property type="entry name" value="PriA_3primeBD"/>
</dbReference>
<evidence type="ECO:0000313" key="11">
    <source>
        <dbReference type="EMBL" id="GGM01245.1"/>
    </source>
</evidence>
<proteinExistence type="inferred from homology"/>
<comment type="function">
    <text evidence="8">Initiates the restart of stalled replication forks, which reloads the replicative helicase on sites other than the origin of replication. Recognizes and binds to abandoned replication forks and remodels them to uncover a helicase loading site. Promotes assembly of the primosome at these replication forks.</text>
</comment>
<dbReference type="Proteomes" id="UP000655208">
    <property type="component" value="Unassembled WGS sequence"/>
</dbReference>
<keyword evidence="12" id="KW-1185">Reference proteome</keyword>
<evidence type="ECO:0000256" key="4">
    <source>
        <dbReference type="ARBA" id="ARBA00022741"/>
    </source>
</evidence>
<feature type="region of interest" description="Disordered" evidence="9">
    <location>
        <begin position="160"/>
        <end position="186"/>
    </location>
</feature>
<evidence type="ECO:0000256" key="8">
    <source>
        <dbReference type="HAMAP-Rule" id="MF_00983"/>
    </source>
</evidence>
<comment type="caution">
    <text evidence="11">The sequence shown here is derived from an EMBL/GenBank/DDBJ whole genome shotgun (WGS) entry which is preliminary data.</text>
</comment>
<dbReference type="GO" id="GO:0006302">
    <property type="term" value="P:double-strand break repair"/>
    <property type="evidence" value="ECO:0007669"/>
    <property type="project" value="InterPro"/>
</dbReference>
<comment type="cofactor">
    <cofactor evidence="8">
        <name>Zn(2+)</name>
        <dbReference type="ChEBI" id="CHEBI:29105"/>
    </cofactor>
    <text evidence="8">Binds 2 zinc ions per subunit.</text>
</comment>
<comment type="subunit">
    <text evidence="8">Component of the replication restart primosome.</text>
</comment>
<dbReference type="GO" id="GO:0006270">
    <property type="term" value="P:DNA replication initiation"/>
    <property type="evidence" value="ECO:0007669"/>
    <property type="project" value="TreeGrafter"/>
</dbReference>
<name>A0A917WG68_9ACTN</name>
<evidence type="ECO:0000256" key="6">
    <source>
        <dbReference type="ARBA" id="ARBA00022840"/>
    </source>
</evidence>
<dbReference type="GO" id="GO:0008270">
    <property type="term" value="F:zinc ion binding"/>
    <property type="evidence" value="ECO:0007669"/>
    <property type="project" value="UniProtKB-UniRule"/>
</dbReference>
<dbReference type="Pfam" id="PF17764">
    <property type="entry name" value="PriA_3primeBD"/>
    <property type="match status" value="1"/>
</dbReference>
<feature type="binding site" evidence="8">
    <location>
        <position position="459"/>
    </location>
    <ligand>
        <name>Zn(2+)</name>
        <dbReference type="ChEBI" id="CHEBI:29105"/>
        <label>2</label>
    </ligand>
</feature>
<comment type="caution">
    <text evidence="8">As this protein does not have any detectable helicase domains, it probably does not have helicase activity.</text>
</comment>
<dbReference type="AlphaFoldDB" id="A0A917WG68"/>
<evidence type="ECO:0000259" key="10">
    <source>
        <dbReference type="Pfam" id="PF17764"/>
    </source>
</evidence>
<dbReference type="HAMAP" id="MF_00983">
    <property type="entry name" value="PriA"/>
    <property type="match status" value="1"/>
</dbReference>
<dbReference type="Gene3D" id="3.40.50.300">
    <property type="entry name" value="P-loop containing nucleotide triphosphate hydrolases"/>
    <property type="match status" value="1"/>
</dbReference>
<evidence type="ECO:0000256" key="1">
    <source>
        <dbReference type="ARBA" id="ARBA00022515"/>
    </source>
</evidence>
<feature type="binding site" evidence="8">
    <location>
        <position position="444"/>
    </location>
    <ligand>
        <name>Zn(2+)</name>
        <dbReference type="ChEBI" id="CHEBI:29105"/>
        <label>2</label>
    </ligand>
</feature>
<keyword evidence="5 8" id="KW-0862">Zinc</keyword>
<feature type="region of interest" description="Disordered" evidence="9">
    <location>
        <begin position="1"/>
        <end position="48"/>
    </location>
</feature>
<dbReference type="PANTHER" id="PTHR30580">
    <property type="entry name" value="PRIMOSOMAL PROTEIN N"/>
    <property type="match status" value="1"/>
</dbReference>
<keyword evidence="2 8" id="KW-0235">DNA replication</keyword>
<keyword evidence="1 8" id="KW-0639">Primosome</keyword>
<feature type="domain" description="Primosomal protein N' 3' DNA-binding" evidence="10">
    <location>
        <begin position="57"/>
        <end position="156"/>
    </location>
</feature>
<organism evidence="11 12">
    <name type="scientific">Nakamurella endophytica</name>
    <dbReference type="NCBI Taxonomy" id="1748367"/>
    <lineage>
        <taxon>Bacteria</taxon>
        <taxon>Bacillati</taxon>
        <taxon>Actinomycetota</taxon>
        <taxon>Actinomycetes</taxon>
        <taxon>Nakamurellales</taxon>
        <taxon>Nakamurellaceae</taxon>
        <taxon>Nakamurella</taxon>
    </lineage>
</organism>
<evidence type="ECO:0000256" key="7">
    <source>
        <dbReference type="ARBA" id="ARBA00023125"/>
    </source>
</evidence>
<feature type="binding site" evidence="8">
    <location>
        <position position="471"/>
    </location>
    <ligand>
        <name>Zn(2+)</name>
        <dbReference type="ChEBI" id="CHEBI:29105"/>
        <label>1</label>
    </ligand>
</feature>
<keyword evidence="6 8" id="KW-0067">ATP-binding</keyword>
<reference evidence="11" key="1">
    <citation type="journal article" date="2014" name="Int. J. Syst. Evol. Microbiol.">
        <title>Complete genome sequence of Corynebacterium casei LMG S-19264T (=DSM 44701T), isolated from a smear-ripened cheese.</title>
        <authorList>
            <consortium name="US DOE Joint Genome Institute (JGI-PGF)"/>
            <person name="Walter F."/>
            <person name="Albersmeier A."/>
            <person name="Kalinowski J."/>
            <person name="Ruckert C."/>
        </authorList>
    </citation>
    <scope>NUCLEOTIDE SEQUENCE</scope>
    <source>
        <strain evidence="11">CGMCC 4.7308</strain>
    </source>
</reference>
<protein>
    <recommendedName>
        <fullName evidence="8">Probable replication restart protein PriA</fullName>
    </recommendedName>
    <alternativeName>
        <fullName evidence="8">Putative ATP-dependent DNA helicase PriA</fullName>
    </alternativeName>
</protein>
<dbReference type="GO" id="GO:0003677">
    <property type="term" value="F:DNA binding"/>
    <property type="evidence" value="ECO:0007669"/>
    <property type="project" value="UniProtKB-UniRule"/>
</dbReference>
<comment type="similarity">
    <text evidence="8">Belongs to the helicase family. PriA subfamily.</text>
</comment>
<dbReference type="GO" id="GO:0043138">
    <property type="term" value="F:3'-5' DNA helicase activity"/>
    <property type="evidence" value="ECO:0007669"/>
    <property type="project" value="TreeGrafter"/>
</dbReference>
<feature type="binding site" evidence="8">
    <location>
        <position position="474"/>
    </location>
    <ligand>
        <name>Zn(2+)</name>
        <dbReference type="ChEBI" id="CHEBI:29105"/>
        <label>1</label>
    </ligand>
</feature>